<evidence type="ECO:0000256" key="2">
    <source>
        <dbReference type="ARBA" id="ARBA00005573"/>
    </source>
</evidence>
<dbReference type="RefSeq" id="XP_026664558.2">
    <property type="nucleotide sequence ID" value="XM_026808757.2"/>
</dbReference>
<accession>A0A8B8JAA3</accession>
<evidence type="ECO:0000256" key="8">
    <source>
        <dbReference type="ARBA" id="ARBA00023242"/>
    </source>
</evidence>
<evidence type="ECO:0000313" key="11">
    <source>
        <dbReference type="RefSeq" id="XP_026664558.2"/>
    </source>
</evidence>
<dbReference type="GO" id="GO:0031080">
    <property type="term" value="C:nuclear pore outer ring"/>
    <property type="evidence" value="ECO:0007669"/>
    <property type="project" value="TreeGrafter"/>
</dbReference>
<evidence type="ECO:0000256" key="7">
    <source>
        <dbReference type="ARBA" id="ARBA00023132"/>
    </source>
</evidence>
<gene>
    <name evidence="11" type="primary">LOC103717853</name>
</gene>
<dbReference type="InterPro" id="IPR011502">
    <property type="entry name" value="Nucleoporin_Nup85"/>
</dbReference>
<reference evidence="11" key="2">
    <citation type="submission" date="2025-08" db="UniProtKB">
        <authorList>
            <consortium name="RefSeq"/>
        </authorList>
    </citation>
    <scope>IDENTIFICATION</scope>
    <source>
        <tissue evidence="11">Young leaves</tissue>
    </source>
</reference>
<dbReference type="Proteomes" id="UP000228380">
    <property type="component" value="Chromosome 4"/>
</dbReference>
<keyword evidence="4" id="KW-0509">mRNA transport</keyword>
<comment type="similarity">
    <text evidence="2">Belongs to the nucleoporin Nup85 family.</text>
</comment>
<name>A0A8B8JAA3_PHODC</name>
<keyword evidence="3" id="KW-0813">Transport</keyword>
<protein>
    <submittedName>
        <fullName evidence="11">Nuclear pore complex protein NUP85-like isoform X1</fullName>
    </submittedName>
</protein>
<sequence>MHRLASCSVLWRTLSNNPKRPKNPPFPEPYPPSRPAESPVEMTGLASDHGDSVATFSPDFLDPVVYPVHLGVNPPIFHVFVSWTRGNLLQVACLRPPAPDPAGCGDDGVSDEEVVGKVVEVTLGAGDGEIGEAQRRRIAYGPVAAFALLQSEEFPRGYLQNVCVFDSHRMVGTCFGVSCHINDLLGTPRLPSSTVVEDPKMFLQHHEEPTGLKAAWQLMEIFYVDKQSLTWLPGCLVDW</sequence>
<evidence type="ECO:0000256" key="9">
    <source>
        <dbReference type="SAM" id="MobiDB-lite"/>
    </source>
</evidence>
<feature type="compositionally biased region" description="Pro residues" evidence="9">
    <location>
        <begin position="23"/>
        <end position="34"/>
    </location>
</feature>
<keyword evidence="8" id="KW-0539">Nucleus</keyword>
<dbReference type="PANTHER" id="PTHR13373:SF21">
    <property type="entry name" value="NUCLEAR PORE COMPLEX PROTEIN NUP85"/>
    <property type="match status" value="1"/>
</dbReference>
<evidence type="ECO:0000256" key="3">
    <source>
        <dbReference type="ARBA" id="ARBA00022448"/>
    </source>
</evidence>
<reference evidence="10" key="1">
    <citation type="journal article" date="2019" name="Nat. Commun.">
        <title>Genome-wide association mapping of date palm fruit traits.</title>
        <authorList>
            <person name="Hazzouri K.M."/>
            <person name="Gros-Balthazard M."/>
            <person name="Flowers J.M."/>
            <person name="Copetti D."/>
            <person name="Lemansour A."/>
            <person name="Lebrun M."/>
            <person name="Masmoudi K."/>
            <person name="Ferrand S."/>
            <person name="Dhar M.I."/>
            <person name="Fresquez Z.A."/>
            <person name="Rosas U."/>
            <person name="Zhang J."/>
            <person name="Talag J."/>
            <person name="Lee S."/>
            <person name="Kudrna D."/>
            <person name="Powell R.F."/>
            <person name="Leitch I.J."/>
            <person name="Krueger R.R."/>
            <person name="Wing R.A."/>
            <person name="Amiri K.M.A."/>
            <person name="Purugganan M.D."/>
        </authorList>
    </citation>
    <scope>NUCLEOTIDE SEQUENCE [LARGE SCALE GENOMIC DNA]</scope>
    <source>
        <strain evidence="10">cv. Khalas</strain>
    </source>
</reference>
<dbReference type="GO" id="GO:0006406">
    <property type="term" value="P:mRNA export from nucleus"/>
    <property type="evidence" value="ECO:0007669"/>
    <property type="project" value="TreeGrafter"/>
</dbReference>
<dbReference type="GO" id="GO:0045893">
    <property type="term" value="P:positive regulation of DNA-templated transcription"/>
    <property type="evidence" value="ECO:0007669"/>
    <property type="project" value="TreeGrafter"/>
</dbReference>
<keyword evidence="10" id="KW-1185">Reference proteome</keyword>
<dbReference type="GO" id="GO:0017056">
    <property type="term" value="F:structural constituent of nuclear pore"/>
    <property type="evidence" value="ECO:0007669"/>
    <property type="project" value="TreeGrafter"/>
</dbReference>
<evidence type="ECO:0000256" key="1">
    <source>
        <dbReference type="ARBA" id="ARBA00004567"/>
    </source>
</evidence>
<dbReference type="PANTHER" id="PTHR13373">
    <property type="entry name" value="FROUNT PROTEIN-RELATED"/>
    <property type="match status" value="1"/>
</dbReference>
<dbReference type="GO" id="GO:0006606">
    <property type="term" value="P:protein import into nucleus"/>
    <property type="evidence" value="ECO:0007669"/>
    <property type="project" value="TreeGrafter"/>
</dbReference>
<dbReference type="AlphaFoldDB" id="A0A8B8JAA3"/>
<keyword evidence="6" id="KW-0811">Translocation</keyword>
<proteinExistence type="inferred from homology"/>
<evidence type="ECO:0000256" key="4">
    <source>
        <dbReference type="ARBA" id="ARBA00022816"/>
    </source>
</evidence>
<comment type="subcellular location">
    <subcellularLocation>
        <location evidence="1">Nucleus</location>
        <location evidence="1">Nuclear pore complex</location>
    </subcellularLocation>
</comment>
<dbReference type="GeneID" id="103717853"/>
<keyword evidence="7" id="KW-0906">Nuclear pore complex</keyword>
<evidence type="ECO:0000313" key="10">
    <source>
        <dbReference type="Proteomes" id="UP000228380"/>
    </source>
</evidence>
<evidence type="ECO:0000256" key="5">
    <source>
        <dbReference type="ARBA" id="ARBA00022927"/>
    </source>
</evidence>
<feature type="region of interest" description="Disordered" evidence="9">
    <location>
        <begin position="15"/>
        <end position="48"/>
    </location>
</feature>
<dbReference type="OrthoDB" id="1702551at2759"/>
<evidence type="ECO:0000256" key="6">
    <source>
        <dbReference type="ARBA" id="ARBA00023010"/>
    </source>
</evidence>
<keyword evidence="5" id="KW-0653">Protein transport</keyword>
<organism evidence="10 11">
    <name type="scientific">Phoenix dactylifera</name>
    <name type="common">Date palm</name>
    <dbReference type="NCBI Taxonomy" id="42345"/>
    <lineage>
        <taxon>Eukaryota</taxon>
        <taxon>Viridiplantae</taxon>
        <taxon>Streptophyta</taxon>
        <taxon>Embryophyta</taxon>
        <taxon>Tracheophyta</taxon>
        <taxon>Spermatophyta</taxon>
        <taxon>Magnoliopsida</taxon>
        <taxon>Liliopsida</taxon>
        <taxon>Arecaceae</taxon>
        <taxon>Coryphoideae</taxon>
        <taxon>Phoeniceae</taxon>
        <taxon>Phoenix</taxon>
    </lineage>
</organism>